<dbReference type="PROSITE" id="PS51194">
    <property type="entry name" value="HELICASE_CTER"/>
    <property type="match status" value="1"/>
</dbReference>
<dbReference type="Gene3D" id="1.10.760.10">
    <property type="entry name" value="Cytochrome c-like domain"/>
    <property type="match status" value="1"/>
</dbReference>
<feature type="domain" description="Helicase ATP-binding" evidence="17">
    <location>
        <begin position="624"/>
        <end position="785"/>
    </location>
</feature>
<dbReference type="CDD" id="cd17991">
    <property type="entry name" value="DEXHc_TRCF"/>
    <property type="match status" value="1"/>
</dbReference>
<dbReference type="Pfam" id="PF03461">
    <property type="entry name" value="TRCF"/>
    <property type="match status" value="1"/>
</dbReference>
<dbReference type="InterPro" id="IPR011545">
    <property type="entry name" value="DEAD/DEAH_box_helicase_dom"/>
</dbReference>
<keyword evidence="8" id="KW-0378">Hydrolase</keyword>
<gene>
    <name evidence="19" type="ORF">BGZ96_007306</name>
</gene>
<evidence type="ECO:0000256" key="4">
    <source>
        <dbReference type="ARBA" id="ARBA00022660"/>
    </source>
</evidence>
<dbReference type="InterPro" id="IPR047112">
    <property type="entry name" value="RecG/Mfd"/>
</dbReference>
<keyword evidence="20" id="KW-1185">Reference proteome</keyword>
<evidence type="ECO:0000256" key="5">
    <source>
        <dbReference type="ARBA" id="ARBA00022723"/>
    </source>
</evidence>
<keyword evidence="3 15" id="KW-0349">Heme</keyword>
<dbReference type="InterPro" id="IPR001650">
    <property type="entry name" value="Helicase_C-like"/>
</dbReference>
<evidence type="ECO:0000256" key="13">
    <source>
        <dbReference type="ARBA" id="ARBA00023125"/>
    </source>
</evidence>
<dbReference type="PROSITE" id="PS51192">
    <property type="entry name" value="HELICASE_ATP_BIND_1"/>
    <property type="match status" value="1"/>
</dbReference>
<dbReference type="SUPFAM" id="SSF52540">
    <property type="entry name" value="P-loop containing nucleoside triphosphate hydrolases"/>
    <property type="match status" value="4"/>
</dbReference>
<comment type="caution">
    <text evidence="19">The sequence shown here is derived from an EMBL/GenBank/DDBJ whole genome shotgun (WGS) entry which is preliminary data.</text>
</comment>
<dbReference type="NCBIfam" id="TIGR00580">
    <property type="entry name" value="mfd"/>
    <property type="match status" value="1"/>
</dbReference>
<dbReference type="Gene3D" id="2.40.10.170">
    <property type="match status" value="1"/>
</dbReference>
<keyword evidence="12 15" id="KW-0408">Iron</keyword>
<dbReference type="Proteomes" id="UP001194696">
    <property type="component" value="Unassembled WGS sequence"/>
</dbReference>
<dbReference type="SMART" id="SM00490">
    <property type="entry name" value="HELICc"/>
    <property type="match status" value="1"/>
</dbReference>
<keyword evidence="6" id="KW-0547">Nucleotide-binding</keyword>
<evidence type="ECO:0000256" key="6">
    <source>
        <dbReference type="ARBA" id="ARBA00022741"/>
    </source>
</evidence>
<dbReference type="InterPro" id="IPR002323">
    <property type="entry name" value="Cyt_CIE"/>
</dbReference>
<dbReference type="Gene3D" id="3.30.2060.10">
    <property type="entry name" value="Penicillin-binding protein 1b domain"/>
    <property type="match status" value="1"/>
</dbReference>
<evidence type="ECO:0000256" key="7">
    <source>
        <dbReference type="ARBA" id="ARBA00022763"/>
    </source>
</evidence>
<evidence type="ECO:0000259" key="16">
    <source>
        <dbReference type="PROSITE" id="PS51007"/>
    </source>
</evidence>
<dbReference type="Pfam" id="PF02559">
    <property type="entry name" value="CarD_TRCF_RID"/>
    <property type="match status" value="1"/>
</dbReference>
<dbReference type="InterPro" id="IPR036909">
    <property type="entry name" value="Cyt_c-like_dom_sf"/>
</dbReference>
<evidence type="ECO:0000256" key="3">
    <source>
        <dbReference type="ARBA" id="ARBA00022617"/>
    </source>
</evidence>
<dbReference type="Gene3D" id="3.90.1150.50">
    <property type="entry name" value="Transcription-repair-coupling factor, D7 domain"/>
    <property type="match status" value="1"/>
</dbReference>
<accession>A0ABQ7K1N8</accession>
<dbReference type="InterPro" id="IPR041471">
    <property type="entry name" value="UvrB_inter"/>
</dbReference>
<keyword evidence="5 15" id="KW-0479">Metal-binding</keyword>
<evidence type="ECO:0008006" key="21">
    <source>
        <dbReference type="Google" id="ProtNLM"/>
    </source>
</evidence>
<dbReference type="InterPro" id="IPR027417">
    <property type="entry name" value="P-loop_NTPase"/>
</dbReference>
<dbReference type="PANTHER" id="PTHR47964">
    <property type="entry name" value="ATP-DEPENDENT DNA HELICASE HOMOLOG RECG, CHLOROPLASTIC"/>
    <property type="match status" value="1"/>
</dbReference>
<dbReference type="InterPro" id="IPR048635">
    <property type="entry name" value="MFD_D3"/>
</dbReference>
<keyword evidence="13" id="KW-0238">DNA-binding</keyword>
<dbReference type="InterPro" id="IPR003711">
    <property type="entry name" value="CarD-like/TRCF_RID"/>
</dbReference>
<evidence type="ECO:0000313" key="19">
    <source>
        <dbReference type="EMBL" id="KAG0289034.1"/>
    </source>
</evidence>
<dbReference type="Gene3D" id="3.40.50.11140">
    <property type="match status" value="1"/>
</dbReference>
<proteinExistence type="inferred from homology"/>
<feature type="domain" description="Helicase C-terminal" evidence="18">
    <location>
        <begin position="806"/>
        <end position="960"/>
    </location>
</feature>
<dbReference type="Pfam" id="PF00271">
    <property type="entry name" value="Helicase_C"/>
    <property type="match status" value="1"/>
</dbReference>
<dbReference type="InterPro" id="IPR036101">
    <property type="entry name" value="CarD-like/TRCF_RID_sf"/>
</dbReference>
<evidence type="ECO:0000259" key="17">
    <source>
        <dbReference type="PROSITE" id="PS51192"/>
    </source>
</evidence>
<evidence type="ECO:0000256" key="2">
    <source>
        <dbReference type="ARBA" id="ARBA00022490"/>
    </source>
</evidence>
<keyword evidence="11" id="KW-0249">Electron transport</keyword>
<dbReference type="HAMAP" id="MF_00969">
    <property type="entry name" value="TRCF"/>
    <property type="match status" value="1"/>
</dbReference>
<dbReference type="PANTHER" id="PTHR47964:SF1">
    <property type="entry name" value="ATP-DEPENDENT DNA HELICASE HOMOLOG RECG, CHLOROPLASTIC"/>
    <property type="match status" value="1"/>
</dbReference>
<evidence type="ECO:0000256" key="14">
    <source>
        <dbReference type="ARBA" id="ARBA00023204"/>
    </source>
</evidence>
<evidence type="ECO:0000256" key="9">
    <source>
        <dbReference type="ARBA" id="ARBA00022806"/>
    </source>
</evidence>
<evidence type="ECO:0000256" key="8">
    <source>
        <dbReference type="ARBA" id="ARBA00022801"/>
    </source>
</evidence>
<dbReference type="Pfam" id="PF21132">
    <property type="entry name" value="MFD_D3"/>
    <property type="match status" value="1"/>
</dbReference>
<dbReference type="SMART" id="SM00487">
    <property type="entry name" value="DEXDc"/>
    <property type="match status" value="1"/>
</dbReference>
<dbReference type="SMART" id="SM01058">
    <property type="entry name" value="CarD_TRCF"/>
    <property type="match status" value="1"/>
</dbReference>
<protein>
    <recommendedName>
        <fullName evidence="21">Transcription-repair-coupling factor</fullName>
    </recommendedName>
</protein>
<dbReference type="Gene3D" id="3.40.50.11180">
    <property type="match status" value="1"/>
</dbReference>
<dbReference type="InterPro" id="IPR009056">
    <property type="entry name" value="Cyt_c-like_dom"/>
</dbReference>
<keyword evidence="10" id="KW-0067">ATP-binding</keyword>
<evidence type="ECO:0000256" key="11">
    <source>
        <dbReference type="ARBA" id="ARBA00022982"/>
    </source>
</evidence>
<evidence type="ECO:0000256" key="10">
    <source>
        <dbReference type="ARBA" id="ARBA00022840"/>
    </source>
</evidence>
<dbReference type="SUPFAM" id="SSF141259">
    <property type="entry name" value="CarD-like"/>
    <property type="match status" value="1"/>
</dbReference>
<feature type="domain" description="Cytochrome c" evidence="16">
    <location>
        <begin position="1234"/>
        <end position="1313"/>
    </location>
</feature>
<dbReference type="SMART" id="SM00982">
    <property type="entry name" value="TRCF"/>
    <property type="match status" value="1"/>
</dbReference>
<evidence type="ECO:0000256" key="12">
    <source>
        <dbReference type="ARBA" id="ARBA00023004"/>
    </source>
</evidence>
<dbReference type="InterPro" id="IPR005118">
    <property type="entry name" value="TRCF_C"/>
</dbReference>
<evidence type="ECO:0000259" key="18">
    <source>
        <dbReference type="PROSITE" id="PS51194"/>
    </source>
</evidence>
<keyword evidence="2" id="KW-0963">Cytoplasm</keyword>
<dbReference type="InterPro" id="IPR037235">
    <property type="entry name" value="TRCF-like_C_D7"/>
</dbReference>
<evidence type="ECO:0000256" key="1">
    <source>
        <dbReference type="ARBA" id="ARBA00022448"/>
    </source>
</evidence>
<dbReference type="PRINTS" id="PR00607">
    <property type="entry name" value="CYTCHROMECIE"/>
</dbReference>
<dbReference type="Pfam" id="PF00270">
    <property type="entry name" value="DEAD"/>
    <property type="match status" value="1"/>
</dbReference>
<organism evidence="19 20">
    <name type="scientific">Linnemannia gamsii</name>
    <dbReference type="NCBI Taxonomy" id="64522"/>
    <lineage>
        <taxon>Eukaryota</taxon>
        <taxon>Fungi</taxon>
        <taxon>Fungi incertae sedis</taxon>
        <taxon>Mucoromycota</taxon>
        <taxon>Mortierellomycotina</taxon>
        <taxon>Mortierellomycetes</taxon>
        <taxon>Mortierellales</taxon>
        <taxon>Mortierellaceae</taxon>
        <taxon>Linnemannia</taxon>
    </lineage>
</organism>
<keyword evidence="9" id="KW-0347">Helicase</keyword>
<keyword evidence="14" id="KW-0234">DNA repair</keyword>
<dbReference type="SUPFAM" id="SSF46626">
    <property type="entry name" value="Cytochrome c"/>
    <property type="match status" value="1"/>
</dbReference>
<dbReference type="InterPro" id="IPR004576">
    <property type="entry name" value="Mfd"/>
</dbReference>
<dbReference type="Pfam" id="PF13442">
    <property type="entry name" value="Cytochrome_CBB3"/>
    <property type="match status" value="1"/>
</dbReference>
<keyword evidence="1" id="KW-0813">Transport</keyword>
<dbReference type="Gene3D" id="3.40.50.300">
    <property type="entry name" value="P-loop containing nucleotide triphosphate hydrolases"/>
    <property type="match status" value="2"/>
</dbReference>
<dbReference type="PROSITE" id="PS51007">
    <property type="entry name" value="CYTC"/>
    <property type="match status" value="1"/>
</dbReference>
<sequence>MPENITLASSHVPSLVKPGQRFVFDGAYGSADALALTRYFTTHRPQLPLLVVFCALAADAQRLQHEIAYFAPEARVRLLPDWETLPYDTFSPHQDLVSARLATLHDLSAGRCDIVLVPATTALYRMAPPSFMAAYTFEFTQGEQLDTAQLKAQLTLAGYEHVSQVMRPGEYCVRGGLLDLFPMGSALPYRLDLFDHQIDSIRAFDPDTQRSLYPVREVRLLPGREFPFDEPARTAFRSRWRELFEGDPSRVPLYKDIGVGIPSAGIEYYLPLFFDQTATLFDYLPATAHLAMIGDLDTAIKQFAADTKQRYTFLSHHRERPILEPARLFLSDEDFFTQAKPFARLILATPAAGQARRTPWAEPLPTLSVNRQASDPVAALRDWLGKTSQRVLIAAESAGRRETILHMLGEHSLKPAVLDTFAAFTDETLRFALTTAPLATGFALPAEDLAIITESELYGGLARRAGRRRQEQASDVDAMVRDLSELKIGEPVVHSQHGIGRYHGLASMDLGEGETEFLHLEYASDSTLYVPVSHLHMISRYSGASPENAPLHALGSGQWEKARRKAAQQIRDTAAELLNLYARRAAREGHVFSLSPDDYERFAESFGFEETPDQAAAIAAVMADMTSGKPMDRLVCGDVGFGKTEVALRAAFIAVLDGKQVALLAPTTLLAEQHFHTFSDRFADWPVKIAELSRFKSAQEINQAITALQAGTVDIVIGTHKLLSPQINFKQLGLVIIDEEHRFGVRQKEALKTLRAQVDVLTLTATPIPRTLGMALEGLRDFSVIATAPQKRLAIKTFVRREDHSTIREAMLRELKRGGQIYFLHNEVETIQQRRLMLEELMPEARIAVAHGQMHERELERVMRDFVAQRANVLLCTTIIETGIDVPSANTILMHRADKFGLAQLHQLRGRVGRSHHQAYAYLLVHDPEALSKQAMRRLEAIQQMEELGSGFYLAMHDLEIRGTGEVLGDKQSGEIHAIGFQLYSEMLHDTVNALKAGHEPDLTAPLAAATDINLHVPALLPADYCGDVQQRLSLYKRLAGCALDDAIDTIHEELIDRFGKLPPPAHALIETHRLRVAAKPLGIIKIDVSESAITLLFMPNPPINAAYIIALVQKHRHIKLIGQDKLRIETQAQDLPARLATLRATLRILLLIEYVDNTYRAGTGTDAMSPTAIAQRIAPLAQLEIREAAAATPTLNTAATPENALPTTQTTASAALAALSALPTPATAGSGADLAQAGKALYSQFCVACHGTGVMDAPKLGDKTAWAPRLKESIETIYNYALHGKGNMLPKGGSNAPDAEVKAAVDYMIKAVK</sequence>
<evidence type="ECO:0000256" key="15">
    <source>
        <dbReference type="PROSITE-ProRule" id="PRU00433"/>
    </source>
</evidence>
<dbReference type="InterPro" id="IPR014001">
    <property type="entry name" value="Helicase_ATP-bd"/>
</dbReference>
<dbReference type="Pfam" id="PF17757">
    <property type="entry name" value="UvrB_inter"/>
    <property type="match status" value="1"/>
</dbReference>
<dbReference type="EMBL" id="JAAAIM010000371">
    <property type="protein sequence ID" value="KAG0289034.1"/>
    <property type="molecule type" value="Genomic_DNA"/>
</dbReference>
<evidence type="ECO:0000313" key="20">
    <source>
        <dbReference type="Proteomes" id="UP001194696"/>
    </source>
</evidence>
<reference evidence="19 20" key="1">
    <citation type="journal article" date="2020" name="Fungal Divers.">
        <title>Resolving the Mortierellaceae phylogeny through synthesis of multi-gene phylogenetics and phylogenomics.</title>
        <authorList>
            <person name="Vandepol N."/>
            <person name="Liber J."/>
            <person name="Desiro A."/>
            <person name="Na H."/>
            <person name="Kennedy M."/>
            <person name="Barry K."/>
            <person name="Grigoriev I.V."/>
            <person name="Miller A.N."/>
            <person name="O'Donnell K."/>
            <person name="Stajich J.E."/>
            <person name="Bonito G."/>
        </authorList>
    </citation>
    <scope>NUCLEOTIDE SEQUENCE [LARGE SCALE GENOMIC DNA]</scope>
    <source>
        <strain evidence="19 20">AD045</strain>
    </source>
</reference>
<keyword evidence="4" id="KW-0679">Respiratory chain</keyword>
<dbReference type="SUPFAM" id="SSF143517">
    <property type="entry name" value="TRCF domain-like"/>
    <property type="match status" value="1"/>
</dbReference>
<name>A0ABQ7K1N8_9FUNG</name>
<keyword evidence="7" id="KW-0227">DNA damage</keyword>